<organism evidence="2 3">
    <name type="scientific">Sorangium cellulosum</name>
    <name type="common">Polyangium cellulosum</name>
    <dbReference type="NCBI Taxonomy" id="56"/>
    <lineage>
        <taxon>Bacteria</taxon>
        <taxon>Pseudomonadati</taxon>
        <taxon>Myxococcota</taxon>
        <taxon>Polyangia</taxon>
        <taxon>Polyangiales</taxon>
        <taxon>Polyangiaceae</taxon>
        <taxon>Sorangium</taxon>
    </lineage>
</organism>
<dbReference type="InterPro" id="IPR036282">
    <property type="entry name" value="Glutathione-S-Trfase_C_sf"/>
</dbReference>
<dbReference type="Gene3D" id="3.40.30.110">
    <property type="match status" value="2"/>
</dbReference>
<dbReference type="Proteomes" id="UP000238348">
    <property type="component" value="Chromosome"/>
</dbReference>
<proteinExistence type="predicted"/>
<dbReference type="EMBL" id="CP012673">
    <property type="protein sequence ID" value="AUX42463.1"/>
    <property type="molecule type" value="Genomic_DNA"/>
</dbReference>
<reference evidence="2 3" key="1">
    <citation type="submission" date="2015-09" db="EMBL/GenBank/DDBJ databases">
        <title>Sorangium comparison.</title>
        <authorList>
            <person name="Zaburannyi N."/>
            <person name="Bunk B."/>
            <person name="Overmann J."/>
            <person name="Mueller R."/>
        </authorList>
    </citation>
    <scope>NUCLEOTIDE SEQUENCE [LARGE SCALE GENOMIC DNA]</scope>
    <source>
        <strain evidence="2 3">So ce26</strain>
    </source>
</reference>
<dbReference type="Pfam" id="PF13410">
    <property type="entry name" value="GST_C_2"/>
    <property type="match status" value="1"/>
</dbReference>
<dbReference type="CDD" id="cd00299">
    <property type="entry name" value="GST_C_family"/>
    <property type="match status" value="1"/>
</dbReference>
<dbReference type="Pfam" id="PF13417">
    <property type="entry name" value="GST_N_3"/>
    <property type="match status" value="1"/>
</dbReference>
<dbReference type="AlphaFoldDB" id="A0A2L0ET54"/>
<dbReference type="GO" id="GO:0016740">
    <property type="term" value="F:transferase activity"/>
    <property type="evidence" value="ECO:0007669"/>
    <property type="project" value="UniProtKB-KW"/>
</dbReference>
<dbReference type="InterPro" id="IPR036249">
    <property type="entry name" value="Thioredoxin-like_sf"/>
</dbReference>
<evidence type="ECO:0000313" key="3">
    <source>
        <dbReference type="Proteomes" id="UP000238348"/>
    </source>
</evidence>
<name>A0A2L0ET54_SORCE</name>
<dbReference type="SUPFAM" id="SSF47616">
    <property type="entry name" value="GST C-terminal domain-like"/>
    <property type="match status" value="1"/>
</dbReference>
<dbReference type="RefSeq" id="WP_104981277.1">
    <property type="nucleotide sequence ID" value="NZ_CP012673.1"/>
</dbReference>
<dbReference type="CDD" id="cd00570">
    <property type="entry name" value="GST_N_family"/>
    <property type="match status" value="1"/>
</dbReference>
<accession>A0A2L0ET54</accession>
<dbReference type="InterPro" id="IPR004045">
    <property type="entry name" value="Glutathione_S-Trfase_N"/>
</dbReference>
<feature type="domain" description="GST N-terminal" evidence="1">
    <location>
        <begin position="2"/>
        <end position="81"/>
    </location>
</feature>
<protein>
    <submittedName>
        <fullName evidence="2">Glutathione S-transferase</fullName>
    </submittedName>
</protein>
<sequence>MAEIILHHYPLSPFAEKIRRILAYKRVPWRSVEQPIMAPKPELAPLTGGYRRIPVLQIGADVYCDSACIARRLEQLRPEPACIPEGLAGVAGALEDWADHRLFLLQTMRPAVVAMLPALPPDILADRAAMSPALSKEALVKAAPHALSQALLSLDRLDRQLRGRPFLLGEAFSIADAACFHAVWFLRNSADLFAAVAARPALAAWFARIEGFGPGDVRPMSAADALEIARTSEPADVTGGGPATAAGVSLGDVVAIAADDYGPEESRGVVVRFTEEEIAIRRRDAALGDIAVHFPRAGYRIEKR</sequence>
<evidence type="ECO:0000259" key="1">
    <source>
        <dbReference type="PROSITE" id="PS50404"/>
    </source>
</evidence>
<dbReference type="OrthoDB" id="5791869at2"/>
<dbReference type="PROSITE" id="PS50404">
    <property type="entry name" value="GST_NTER"/>
    <property type="match status" value="1"/>
</dbReference>
<evidence type="ECO:0000313" key="2">
    <source>
        <dbReference type="EMBL" id="AUX42463.1"/>
    </source>
</evidence>
<gene>
    <name evidence="2" type="primary">gst</name>
    <name evidence="2" type="ORF">SOCE26_038960</name>
</gene>
<keyword evidence="2" id="KW-0808">Transferase</keyword>
<dbReference type="SUPFAM" id="SSF52833">
    <property type="entry name" value="Thioredoxin-like"/>
    <property type="match status" value="1"/>
</dbReference>